<keyword evidence="10 11" id="KW-0411">Iron-sulfur</keyword>
<name>A0A9D2ELP8_9FIRM</name>
<feature type="binding site" evidence="11 13">
    <location>
        <position position="214"/>
    </location>
    <ligand>
        <name>[2Fe-2S] cluster</name>
        <dbReference type="ChEBI" id="CHEBI:190135"/>
    </ligand>
</feature>
<dbReference type="Pfam" id="PF00970">
    <property type="entry name" value="FAD_binding_6"/>
    <property type="match status" value="1"/>
</dbReference>
<evidence type="ECO:0000256" key="6">
    <source>
        <dbReference type="ARBA" id="ARBA00022827"/>
    </source>
</evidence>
<evidence type="ECO:0000313" key="15">
    <source>
        <dbReference type="EMBL" id="HIZ39660.1"/>
    </source>
</evidence>
<dbReference type="PROSITE" id="PS51384">
    <property type="entry name" value="FAD_FR"/>
    <property type="match status" value="1"/>
</dbReference>
<evidence type="ECO:0000256" key="3">
    <source>
        <dbReference type="ARBA" id="ARBA00022630"/>
    </source>
</evidence>
<dbReference type="NCBIfam" id="NF000798">
    <property type="entry name" value="PRK00054.1-3"/>
    <property type="match status" value="1"/>
</dbReference>
<dbReference type="InterPro" id="IPR019480">
    <property type="entry name" value="Dihydroorotate_DH_Fe-S-bd"/>
</dbReference>
<dbReference type="Gene3D" id="3.40.50.80">
    <property type="entry name" value="Nucleotide-binding domain of ferredoxin-NADP reductase (FNR) module"/>
    <property type="match status" value="1"/>
</dbReference>
<dbReference type="InterPro" id="IPR023455">
    <property type="entry name" value="Dihydroorotate_DHASE_ETsu"/>
</dbReference>
<dbReference type="InterPro" id="IPR039261">
    <property type="entry name" value="FNR_nucleotide-bd"/>
</dbReference>
<keyword evidence="5 11" id="KW-0479">Metal-binding</keyword>
<dbReference type="SUPFAM" id="SSF52343">
    <property type="entry name" value="Ferredoxin reductase-like, C-terminal NADP-linked domain"/>
    <property type="match status" value="1"/>
</dbReference>
<dbReference type="Pfam" id="PF00175">
    <property type="entry name" value="NAD_binding_1"/>
    <property type="match status" value="1"/>
</dbReference>
<evidence type="ECO:0000256" key="7">
    <source>
        <dbReference type="ARBA" id="ARBA00022975"/>
    </source>
</evidence>
<proteinExistence type="inferred from homology"/>
<dbReference type="InterPro" id="IPR012165">
    <property type="entry name" value="Cyt_c3_hydrogenase_gsu"/>
</dbReference>
<dbReference type="Gene3D" id="2.40.30.10">
    <property type="entry name" value="Translation factors"/>
    <property type="match status" value="1"/>
</dbReference>
<dbReference type="Proteomes" id="UP000824049">
    <property type="component" value="Unassembled WGS sequence"/>
</dbReference>
<evidence type="ECO:0000259" key="14">
    <source>
        <dbReference type="PROSITE" id="PS51384"/>
    </source>
</evidence>
<evidence type="ECO:0000313" key="16">
    <source>
        <dbReference type="Proteomes" id="UP000824049"/>
    </source>
</evidence>
<dbReference type="AlphaFoldDB" id="A0A9D2ELP8"/>
<dbReference type="InterPro" id="IPR050353">
    <property type="entry name" value="PyrK_electron_transfer"/>
</dbReference>
<evidence type="ECO:0000256" key="8">
    <source>
        <dbReference type="ARBA" id="ARBA00022982"/>
    </source>
</evidence>
<feature type="binding site" evidence="11 12">
    <location>
        <begin position="77"/>
        <end position="78"/>
    </location>
    <ligand>
        <name>FAD</name>
        <dbReference type="ChEBI" id="CHEBI:57692"/>
    </ligand>
</feature>
<evidence type="ECO:0000256" key="11">
    <source>
        <dbReference type="HAMAP-Rule" id="MF_01211"/>
    </source>
</evidence>
<dbReference type="CDD" id="cd06218">
    <property type="entry name" value="DHOD_e_trans"/>
    <property type="match status" value="1"/>
</dbReference>
<dbReference type="GO" id="GO:0046872">
    <property type="term" value="F:metal ion binding"/>
    <property type="evidence" value="ECO:0007669"/>
    <property type="project" value="UniProtKB-KW"/>
</dbReference>
<dbReference type="PIRSF" id="PIRSF006816">
    <property type="entry name" value="Cyc3_hyd_g"/>
    <property type="match status" value="1"/>
</dbReference>
<sequence>MHMVKERAVIVSQKCIGTDIYDMVLSFPKGAKEAKPGQFIAMYCEDGTKLLPRPISICGIDAEKGTLRVVYRIAGEGTRLFSEMKEGDSLEVLGPLGNGFTMKEEKAIIVGGGIGIPPMLELAKQLSCEKTVVLGYRDELFLKDEFESYADVAVATEDGSCGTKGTVIDAIKEAGVDGKVIYACGPMPMLKALAEYAEAHDMEAQISLEERMACGIGACLGCICKTKKKDHHTNVNNQRICKDGPVFDAKEVVFS</sequence>
<reference evidence="15" key="2">
    <citation type="submission" date="2021-04" db="EMBL/GenBank/DDBJ databases">
        <authorList>
            <person name="Gilroy R."/>
        </authorList>
    </citation>
    <scope>NUCLEOTIDE SEQUENCE</scope>
    <source>
        <strain evidence="15">CHK179-28034</strain>
    </source>
</reference>
<evidence type="ECO:0000256" key="12">
    <source>
        <dbReference type="PIRSR" id="PIRSR006816-1"/>
    </source>
</evidence>
<evidence type="ECO:0000256" key="2">
    <source>
        <dbReference type="ARBA" id="ARBA00022448"/>
    </source>
</evidence>
<feature type="binding site" evidence="11 13">
    <location>
        <position position="222"/>
    </location>
    <ligand>
        <name>[2Fe-2S] cluster</name>
        <dbReference type="ChEBI" id="CHEBI:190135"/>
    </ligand>
</feature>
<comment type="subunit">
    <text evidence="11">Heterotetramer of 2 PyrK and 2 PyrD type B subunits.</text>
</comment>
<evidence type="ECO:0000256" key="10">
    <source>
        <dbReference type="ARBA" id="ARBA00023014"/>
    </source>
</evidence>
<keyword evidence="2 11" id="KW-0813">Transport</keyword>
<dbReference type="InterPro" id="IPR001433">
    <property type="entry name" value="OxRdtase_FAD/NAD-bd"/>
</dbReference>
<organism evidence="15 16">
    <name type="scientific">Candidatus Anaerobutyricum stercoris</name>
    <dbReference type="NCBI Taxonomy" id="2838457"/>
    <lineage>
        <taxon>Bacteria</taxon>
        <taxon>Bacillati</taxon>
        <taxon>Bacillota</taxon>
        <taxon>Clostridia</taxon>
        <taxon>Lachnospirales</taxon>
        <taxon>Lachnospiraceae</taxon>
        <taxon>Anaerobutyricum</taxon>
    </lineage>
</organism>
<evidence type="ECO:0000256" key="9">
    <source>
        <dbReference type="ARBA" id="ARBA00023004"/>
    </source>
</evidence>
<dbReference type="InterPro" id="IPR017927">
    <property type="entry name" value="FAD-bd_FR_type"/>
</dbReference>
<dbReference type="GO" id="GO:0050660">
    <property type="term" value="F:flavin adenine dinucleotide binding"/>
    <property type="evidence" value="ECO:0007669"/>
    <property type="project" value="InterPro"/>
</dbReference>
<evidence type="ECO:0000256" key="1">
    <source>
        <dbReference type="ARBA" id="ARBA00006422"/>
    </source>
</evidence>
<keyword evidence="8 11" id="KW-0249">Electron transport</keyword>
<dbReference type="InterPro" id="IPR017938">
    <property type="entry name" value="Riboflavin_synthase-like_b-brl"/>
</dbReference>
<keyword evidence="4 11" id="KW-0001">2Fe-2S</keyword>
<feature type="binding site" evidence="11 13">
    <location>
        <position position="219"/>
    </location>
    <ligand>
        <name>[2Fe-2S] cluster</name>
        <dbReference type="ChEBI" id="CHEBI:190135"/>
    </ligand>
</feature>
<feature type="binding site" evidence="11 13">
    <location>
        <position position="241"/>
    </location>
    <ligand>
        <name>[2Fe-2S] cluster</name>
        <dbReference type="ChEBI" id="CHEBI:190135"/>
    </ligand>
</feature>
<keyword evidence="3 11" id="KW-0285">Flavoprotein</keyword>
<dbReference type="Pfam" id="PF10418">
    <property type="entry name" value="DHODB_Fe-S_bind"/>
    <property type="match status" value="1"/>
</dbReference>
<evidence type="ECO:0000256" key="13">
    <source>
        <dbReference type="PIRSR" id="PIRSR006816-2"/>
    </source>
</evidence>
<keyword evidence="6 11" id="KW-0274">FAD</keyword>
<dbReference type="GO" id="GO:0009055">
    <property type="term" value="F:electron transfer activity"/>
    <property type="evidence" value="ECO:0007669"/>
    <property type="project" value="UniProtKB-UniRule"/>
</dbReference>
<comment type="caution">
    <text evidence="15">The sequence shown here is derived from an EMBL/GenBank/DDBJ whole genome shotgun (WGS) entry which is preliminary data.</text>
</comment>
<dbReference type="PRINTS" id="PR00409">
    <property type="entry name" value="PHDIOXRDTASE"/>
</dbReference>
<feature type="binding site" evidence="11 12">
    <location>
        <begin position="53"/>
        <end position="56"/>
    </location>
    <ligand>
        <name>FAD</name>
        <dbReference type="ChEBI" id="CHEBI:57692"/>
    </ligand>
</feature>
<evidence type="ECO:0000256" key="4">
    <source>
        <dbReference type="ARBA" id="ARBA00022714"/>
    </source>
</evidence>
<dbReference type="InterPro" id="IPR008333">
    <property type="entry name" value="Cbr1-like_FAD-bd_dom"/>
</dbReference>
<dbReference type="PANTHER" id="PTHR43513:SF3">
    <property type="entry name" value="DIHYDROOROTATE DEHYDROGENASE B (NAD(+)), ELECTRON TRANSFER SUBUNIT-RELATED"/>
    <property type="match status" value="1"/>
</dbReference>
<dbReference type="GO" id="GO:0044205">
    <property type="term" value="P:'de novo' UMP biosynthetic process"/>
    <property type="evidence" value="ECO:0007669"/>
    <property type="project" value="UniProtKB-UniRule"/>
</dbReference>
<feature type="domain" description="FAD-binding FR-type" evidence="14">
    <location>
        <begin position="3"/>
        <end position="102"/>
    </location>
</feature>
<dbReference type="Gene3D" id="2.10.240.10">
    <property type="entry name" value="Dihydroorotate dehydrogenase, electron transfer subunit"/>
    <property type="match status" value="1"/>
</dbReference>
<dbReference type="PANTHER" id="PTHR43513">
    <property type="entry name" value="DIHYDROOROTATE DEHYDROGENASE B (NAD(+)), ELECTRON TRANSFER SUBUNIT"/>
    <property type="match status" value="1"/>
</dbReference>
<dbReference type="GO" id="GO:0051537">
    <property type="term" value="F:2 iron, 2 sulfur cluster binding"/>
    <property type="evidence" value="ECO:0007669"/>
    <property type="project" value="UniProtKB-KW"/>
</dbReference>
<comment type="function">
    <text evidence="11">Responsible for channeling the electrons from the oxidation of dihydroorotate from the FMN redox center in the PyrD type B subunit to the ultimate electron acceptor NAD(+).</text>
</comment>
<comment type="cofactor">
    <cofactor evidence="11">
        <name>[2Fe-2S] cluster</name>
        <dbReference type="ChEBI" id="CHEBI:190135"/>
    </cofactor>
    <text evidence="11">Binds 1 [2Fe-2S] cluster per subunit.</text>
</comment>
<dbReference type="HAMAP" id="MF_01211">
    <property type="entry name" value="DHODB_Fe_S_bind"/>
    <property type="match status" value="1"/>
</dbReference>
<reference evidence="15" key="1">
    <citation type="journal article" date="2021" name="PeerJ">
        <title>Extensive microbial diversity within the chicken gut microbiome revealed by metagenomics and culture.</title>
        <authorList>
            <person name="Gilroy R."/>
            <person name="Ravi A."/>
            <person name="Getino M."/>
            <person name="Pursley I."/>
            <person name="Horton D.L."/>
            <person name="Alikhan N.F."/>
            <person name="Baker D."/>
            <person name="Gharbi K."/>
            <person name="Hall N."/>
            <person name="Watson M."/>
            <person name="Adriaenssens E.M."/>
            <person name="Foster-Nyarko E."/>
            <person name="Jarju S."/>
            <person name="Secka A."/>
            <person name="Antonio M."/>
            <person name="Oren A."/>
            <person name="Chaudhuri R.R."/>
            <person name="La Ragione R."/>
            <person name="Hildebrand F."/>
            <person name="Pallen M.J."/>
        </authorList>
    </citation>
    <scope>NUCLEOTIDE SEQUENCE</scope>
    <source>
        <strain evidence="15">CHK179-28034</strain>
    </source>
</reference>
<evidence type="ECO:0000256" key="5">
    <source>
        <dbReference type="ARBA" id="ARBA00022723"/>
    </source>
</evidence>
<comment type="similarity">
    <text evidence="1 11">Belongs to the PyrK family.</text>
</comment>
<comment type="pathway">
    <text evidence="11">Pyrimidine metabolism; UMP biosynthesis via de novo pathway; orotate from (S)-dihydroorotate (NAD(+) route): step 1/1.</text>
</comment>
<keyword evidence="7 11" id="KW-0665">Pyrimidine biosynthesis</keyword>
<dbReference type="SUPFAM" id="SSF63380">
    <property type="entry name" value="Riboflavin synthase domain-like"/>
    <property type="match status" value="1"/>
</dbReference>
<comment type="cofactor">
    <cofactor evidence="13">
        <name>[2Fe-2S] cluster</name>
        <dbReference type="ChEBI" id="CHEBI:190135"/>
    </cofactor>
    <text evidence="13">Binds 1 [2Fe-2S] cluster per subunit.</text>
</comment>
<keyword evidence="9 11" id="KW-0408">Iron</keyword>
<accession>A0A9D2ELP8</accession>
<dbReference type="InterPro" id="IPR037117">
    <property type="entry name" value="Dihydroorotate_DH_ele_sf"/>
</dbReference>
<protein>
    <recommendedName>
        <fullName evidence="11">Dihydroorotate dehydrogenase B (NAD(+)), electron transfer subunit</fullName>
    </recommendedName>
    <alternativeName>
        <fullName evidence="11">Dihydroorotate oxidase B, electron transfer subunit</fullName>
    </alternativeName>
</protein>
<dbReference type="GO" id="GO:0016491">
    <property type="term" value="F:oxidoreductase activity"/>
    <property type="evidence" value="ECO:0007669"/>
    <property type="project" value="InterPro"/>
</dbReference>
<comment type="cofactor">
    <cofactor evidence="11 12">
        <name>FAD</name>
        <dbReference type="ChEBI" id="CHEBI:57692"/>
    </cofactor>
    <text evidence="11 12">Binds 1 FAD per subunit.</text>
</comment>
<feature type="binding site" evidence="11 12">
    <location>
        <begin position="70"/>
        <end position="72"/>
    </location>
    <ligand>
        <name>FAD</name>
        <dbReference type="ChEBI" id="CHEBI:57692"/>
    </ligand>
</feature>
<dbReference type="EMBL" id="DXBR01000061">
    <property type="protein sequence ID" value="HIZ39660.1"/>
    <property type="molecule type" value="Genomic_DNA"/>
</dbReference>
<gene>
    <name evidence="11" type="primary">pyrK</name>
    <name evidence="15" type="ORF">H9968_07015</name>
</gene>